<keyword evidence="2" id="KW-1133">Transmembrane helix</keyword>
<comment type="caution">
    <text evidence="3">The sequence shown here is derived from an EMBL/GenBank/DDBJ whole genome shotgun (WGS) entry which is preliminary data.</text>
</comment>
<feature type="transmembrane region" description="Helical" evidence="2">
    <location>
        <begin position="91"/>
        <end position="111"/>
    </location>
</feature>
<keyword evidence="4" id="KW-1185">Reference proteome</keyword>
<sequence length="250" mass="26233">MARTQEWQRERRRQELPEEDRWERDVAAARGDQRWPQVQPEDLEFGEERRPIVNPYAVVALVAALIMVFPVAIVFGMIAFTHPKGKSMATFALLLGFAEAAAVAGLVFMSGNTLDDLISKTDGAVTSQSMTAPQSSAVPQSTAAPSTVAPPTTTAASSAPSTTAAAVRKGAACSESQAGLIGSGSDGGTLLCLSKSGKYEWSGPYNVGTGRYTEGETCDPSIAKTGRSAEGRALVCEASGGAGTWARWTS</sequence>
<dbReference type="Proteomes" id="UP001519325">
    <property type="component" value="Unassembled WGS sequence"/>
</dbReference>
<evidence type="ECO:0000256" key="1">
    <source>
        <dbReference type="SAM" id="MobiDB-lite"/>
    </source>
</evidence>
<accession>A0ABS4QMP6</accession>
<feature type="compositionally biased region" description="Polar residues" evidence="1">
    <location>
        <begin position="128"/>
        <end position="140"/>
    </location>
</feature>
<evidence type="ECO:0000313" key="4">
    <source>
        <dbReference type="Proteomes" id="UP001519325"/>
    </source>
</evidence>
<keyword evidence="2" id="KW-0812">Transmembrane</keyword>
<dbReference type="RefSeq" id="WP_209895054.1">
    <property type="nucleotide sequence ID" value="NZ_JAGGMR010000001.1"/>
</dbReference>
<protein>
    <recommendedName>
        <fullName evidence="5">Ig-like domain-containing protein</fullName>
    </recommendedName>
</protein>
<evidence type="ECO:0000313" key="3">
    <source>
        <dbReference type="EMBL" id="MBP2192309.1"/>
    </source>
</evidence>
<proteinExistence type="predicted"/>
<keyword evidence="2" id="KW-0472">Membrane</keyword>
<feature type="compositionally biased region" description="Low complexity" evidence="1">
    <location>
        <begin position="141"/>
        <end position="159"/>
    </location>
</feature>
<dbReference type="EMBL" id="JAGGMR010000001">
    <property type="protein sequence ID" value="MBP2192309.1"/>
    <property type="molecule type" value="Genomic_DNA"/>
</dbReference>
<feature type="transmembrane region" description="Helical" evidence="2">
    <location>
        <begin position="56"/>
        <end position="79"/>
    </location>
</feature>
<evidence type="ECO:0000256" key="2">
    <source>
        <dbReference type="SAM" id="Phobius"/>
    </source>
</evidence>
<gene>
    <name evidence="3" type="ORF">BJ987_005210</name>
</gene>
<reference evidence="3 4" key="1">
    <citation type="submission" date="2021-03" db="EMBL/GenBank/DDBJ databases">
        <title>Sequencing the genomes of 1000 actinobacteria strains.</title>
        <authorList>
            <person name="Klenk H.-P."/>
        </authorList>
    </citation>
    <scope>NUCLEOTIDE SEQUENCE [LARGE SCALE GENOMIC DNA]</scope>
    <source>
        <strain evidence="3 4">DSM 45516</strain>
    </source>
</reference>
<feature type="region of interest" description="Disordered" evidence="1">
    <location>
        <begin position="1"/>
        <end position="23"/>
    </location>
</feature>
<evidence type="ECO:0008006" key="5">
    <source>
        <dbReference type="Google" id="ProtNLM"/>
    </source>
</evidence>
<name>A0ABS4QMP6_9NOCA</name>
<organism evidence="3 4">
    <name type="scientific">Nocardia goodfellowii</name>
    <dbReference type="NCBI Taxonomy" id="882446"/>
    <lineage>
        <taxon>Bacteria</taxon>
        <taxon>Bacillati</taxon>
        <taxon>Actinomycetota</taxon>
        <taxon>Actinomycetes</taxon>
        <taxon>Mycobacteriales</taxon>
        <taxon>Nocardiaceae</taxon>
        <taxon>Nocardia</taxon>
    </lineage>
</organism>
<feature type="region of interest" description="Disordered" evidence="1">
    <location>
        <begin position="128"/>
        <end position="159"/>
    </location>
</feature>